<comment type="caution">
    <text evidence="2">The sequence shown here is derived from an EMBL/GenBank/DDBJ whole genome shotgun (WGS) entry which is preliminary data.</text>
</comment>
<proteinExistence type="predicted"/>
<organism evidence="2 3">
    <name type="scientific">Arthrobacter pullicola</name>
    <dbReference type="NCBI Taxonomy" id="2762224"/>
    <lineage>
        <taxon>Bacteria</taxon>
        <taxon>Bacillati</taxon>
        <taxon>Actinomycetota</taxon>
        <taxon>Actinomycetes</taxon>
        <taxon>Micrococcales</taxon>
        <taxon>Micrococcaceae</taxon>
        <taxon>Arthrobacter</taxon>
    </lineage>
</organism>
<evidence type="ECO:0000313" key="3">
    <source>
        <dbReference type="Proteomes" id="UP000652763"/>
    </source>
</evidence>
<keyword evidence="3" id="KW-1185">Reference proteome</keyword>
<name>A0ABR8YJ35_9MICC</name>
<accession>A0ABR8YJ35</accession>
<evidence type="ECO:0000256" key="1">
    <source>
        <dbReference type="SAM" id="MobiDB-lite"/>
    </source>
</evidence>
<evidence type="ECO:0000313" key="2">
    <source>
        <dbReference type="EMBL" id="MBD8044233.1"/>
    </source>
</evidence>
<sequence length="169" mass="18787">MNSEPSPDAPAAAGTPDHLVQFEELLPALVEQAGAGLRIADLREESCLRPEIEEQHLETRWLGVASSQVADASIANEALDRMGAWLDDEGWELLDEVSYPPEERGDVRVLMYLRDDIGITVTYRNSPSPWVEILLTSDCRENPAGHQMERSELDPNYGLSSQYYKDGAS</sequence>
<gene>
    <name evidence="2" type="ORF">H9638_10490</name>
</gene>
<protein>
    <submittedName>
        <fullName evidence="2">Uncharacterized protein</fullName>
    </submittedName>
</protein>
<dbReference type="EMBL" id="JACSQC010000004">
    <property type="protein sequence ID" value="MBD8044233.1"/>
    <property type="molecule type" value="Genomic_DNA"/>
</dbReference>
<feature type="region of interest" description="Disordered" evidence="1">
    <location>
        <begin position="144"/>
        <end position="169"/>
    </location>
</feature>
<dbReference type="Proteomes" id="UP000652763">
    <property type="component" value="Unassembled WGS sequence"/>
</dbReference>
<reference evidence="2 3" key="1">
    <citation type="submission" date="2020-08" db="EMBL/GenBank/DDBJ databases">
        <title>A Genomic Blueprint of the Chicken Gut Microbiome.</title>
        <authorList>
            <person name="Gilroy R."/>
            <person name="Ravi A."/>
            <person name="Getino M."/>
            <person name="Pursley I."/>
            <person name="Horton D.L."/>
            <person name="Alikhan N.-F."/>
            <person name="Baker D."/>
            <person name="Gharbi K."/>
            <person name="Hall N."/>
            <person name="Watson M."/>
            <person name="Adriaenssens E.M."/>
            <person name="Foster-Nyarko E."/>
            <person name="Jarju S."/>
            <person name="Secka A."/>
            <person name="Antonio M."/>
            <person name="Oren A."/>
            <person name="Chaudhuri R."/>
            <person name="La Ragione R.M."/>
            <person name="Hildebrand F."/>
            <person name="Pallen M.J."/>
        </authorList>
    </citation>
    <scope>NUCLEOTIDE SEQUENCE [LARGE SCALE GENOMIC DNA]</scope>
    <source>
        <strain evidence="2 3">Sa2BUA2</strain>
    </source>
</reference>
<feature type="compositionally biased region" description="Basic and acidic residues" evidence="1">
    <location>
        <begin position="144"/>
        <end position="153"/>
    </location>
</feature>
<dbReference type="RefSeq" id="WP_191747116.1">
    <property type="nucleotide sequence ID" value="NZ_JACSQC010000004.1"/>
</dbReference>